<accession>A0A847R7P8</accession>
<keyword evidence="1" id="KW-1133">Transmembrane helix</keyword>
<dbReference type="EMBL" id="JABAEK010000003">
    <property type="protein sequence ID" value="NLQ16964.1"/>
    <property type="molecule type" value="Genomic_DNA"/>
</dbReference>
<reference evidence="2 3" key="1">
    <citation type="submission" date="2020-04" db="EMBL/GenBank/DDBJ databases">
        <title>Marinomonas sp. M1K-6 isolated from the deep seawater of the Mariana Trench.</title>
        <authorList>
            <person name="Li Y."/>
        </authorList>
    </citation>
    <scope>NUCLEOTIDE SEQUENCE [LARGE SCALE GENOMIC DNA]</scope>
    <source>
        <strain evidence="2 3">M1K-6</strain>
    </source>
</reference>
<dbReference type="RefSeq" id="WP_168823367.1">
    <property type="nucleotide sequence ID" value="NZ_CP073013.1"/>
</dbReference>
<keyword evidence="1" id="KW-0472">Membrane</keyword>
<sequence>MVSNSSHPAALYTLRKVTRVLALLILLLVVVGFFLPTTYQVERQIVINTPRNVVLEKMFQGDFLSRWLFVQNGQVDLFDGLLKAGDSVGLSYDDASKRGELMLVNVSSDRVRFDVRPKEGVNLVQNTIRLQSVGQTTHVQWTIAGDLSAGLLSPYLAVFANSIAGHNFEKSLQQLKTLLETNH</sequence>
<dbReference type="Proteomes" id="UP000586067">
    <property type="component" value="Unassembled WGS sequence"/>
</dbReference>
<evidence type="ECO:0000313" key="2">
    <source>
        <dbReference type="EMBL" id="NLQ16964.1"/>
    </source>
</evidence>
<evidence type="ECO:0000256" key="1">
    <source>
        <dbReference type="SAM" id="Phobius"/>
    </source>
</evidence>
<gene>
    <name evidence="2" type="ORF">HGG82_04920</name>
</gene>
<protein>
    <submittedName>
        <fullName evidence="2">Polyketide cyclase</fullName>
    </submittedName>
</protein>
<keyword evidence="1" id="KW-0812">Transmembrane</keyword>
<proteinExistence type="predicted"/>
<feature type="transmembrane region" description="Helical" evidence="1">
    <location>
        <begin position="20"/>
        <end position="39"/>
    </location>
</feature>
<dbReference type="InterPro" id="IPR023393">
    <property type="entry name" value="START-like_dom_sf"/>
</dbReference>
<comment type="caution">
    <text evidence="2">The sequence shown here is derived from an EMBL/GenBank/DDBJ whole genome shotgun (WGS) entry which is preliminary data.</text>
</comment>
<name>A0A847R7P8_9GAMM</name>
<organism evidence="2 3">
    <name type="scientific">Marinomonas profundi</name>
    <dbReference type="NCBI Taxonomy" id="2726122"/>
    <lineage>
        <taxon>Bacteria</taxon>
        <taxon>Pseudomonadati</taxon>
        <taxon>Pseudomonadota</taxon>
        <taxon>Gammaproteobacteria</taxon>
        <taxon>Oceanospirillales</taxon>
        <taxon>Oceanospirillaceae</taxon>
        <taxon>Marinomonas</taxon>
    </lineage>
</organism>
<dbReference type="SUPFAM" id="SSF55961">
    <property type="entry name" value="Bet v1-like"/>
    <property type="match status" value="1"/>
</dbReference>
<dbReference type="AlphaFoldDB" id="A0A847R7P8"/>
<evidence type="ECO:0000313" key="3">
    <source>
        <dbReference type="Proteomes" id="UP000586067"/>
    </source>
</evidence>
<dbReference type="Gene3D" id="3.30.530.20">
    <property type="match status" value="1"/>
</dbReference>
<keyword evidence="3" id="KW-1185">Reference proteome</keyword>